<protein>
    <recommendedName>
        <fullName evidence="6">Ankyrin repeat domain-containing protein</fullName>
    </recommendedName>
</protein>
<keyword evidence="1" id="KW-0677">Repeat</keyword>
<evidence type="ECO:0000313" key="4">
    <source>
        <dbReference type="EMBL" id="KAK7239237.1"/>
    </source>
</evidence>
<feature type="repeat" description="ANK" evidence="3">
    <location>
        <begin position="104"/>
        <end position="132"/>
    </location>
</feature>
<evidence type="ECO:0000256" key="2">
    <source>
        <dbReference type="ARBA" id="ARBA00023043"/>
    </source>
</evidence>
<dbReference type="Gene3D" id="1.25.40.20">
    <property type="entry name" value="Ankyrin repeat-containing domain"/>
    <property type="match status" value="1"/>
</dbReference>
<name>A0ABR1FVF3_AURAN</name>
<dbReference type="EMBL" id="JBBJCI010000224">
    <property type="protein sequence ID" value="KAK7239237.1"/>
    <property type="molecule type" value="Genomic_DNA"/>
</dbReference>
<dbReference type="SMART" id="SM00248">
    <property type="entry name" value="ANK"/>
    <property type="match status" value="3"/>
</dbReference>
<proteinExistence type="predicted"/>
<dbReference type="InterPro" id="IPR036770">
    <property type="entry name" value="Ankyrin_rpt-contain_sf"/>
</dbReference>
<sequence>MVLSDELIAVVKRGDLAALEEHMNGGGDPNERASDRDVQCTLLSFAALEGQVMAMRRLLAHGANPHLHNSYEWTPLHVAAANWQGAAVEVLLEAGAKVDVRATTGATPLMHASIRGDVRSIRALLKAGATVEDAMIKEARTLEHPEAVKLLEGARASDRMRA</sequence>
<dbReference type="InterPro" id="IPR002110">
    <property type="entry name" value="Ankyrin_rpt"/>
</dbReference>
<dbReference type="PROSITE" id="PS50297">
    <property type="entry name" value="ANK_REP_REGION"/>
    <property type="match status" value="2"/>
</dbReference>
<accession>A0ABR1FVF3</accession>
<organism evidence="4 5">
    <name type="scientific">Aureococcus anophagefferens</name>
    <name type="common">Harmful bloom alga</name>
    <dbReference type="NCBI Taxonomy" id="44056"/>
    <lineage>
        <taxon>Eukaryota</taxon>
        <taxon>Sar</taxon>
        <taxon>Stramenopiles</taxon>
        <taxon>Ochrophyta</taxon>
        <taxon>Pelagophyceae</taxon>
        <taxon>Pelagomonadales</taxon>
        <taxon>Pelagomonadaceae</taxon>
        <taxon>Aureococcus</taxon>
    </lineage>
</organism>
<dbReference type="SUPFAM" id="SSF48403">
    <property type="entry name" value="Ankyrin repeat"/>
    <property type="match status" value="1"/>
</dbReference>
<evidence type="ECO:0008006" key="6">
    <source>
        <dbReference type="Google" id="ProtNLM"/>
    </source>
</evidence>
<gene>
    <name evidence="4" type="ORF">SO694_00025024</name>
</gene>
<dbReference type="PROSITE" id="PS50088">
    <property type="entry name" value="ANK_REPEAT"/>
    <property type="match status" value="2"/>
</dbReference>
<dbReference type="PANTHER" id="PTHR24180">
    <property type="entry name" value="CYCLIN-DEPENDENT KINASE INHIBITOR 2C-RELATED"/>
    <property type="match status" value="1"/>
</dbReference>
<keyword evidence="5" id="KW-1185">Reference proteome</keyword>
<dbReference type="InterPro" id="IPR051637">
    <property type="entry name" value="Ank_repeat_dom-contain_49"/>
</dbReference>
<evidence type="ECO:0000313" key="5">
    <source>
        <dbReference type="Proteomes" id="UP001363151"/>
    </source>
</evidence>
<keyword evidence="2 3" id="KW-0040">ANK repeat</keyword>
<evidence type="ECO:0000256" key="3">
    <source>
        <dbReference type="PROSITE-ProRule" id="PRU00023"/>
    </source>
</evidence>
<reference evidence="4 5" key="1">
    <citation type="submission" date="2024-03" db="EMBL/GenBank/DDBJ databases">
        <title>Aureococcus anophagefferens CCMP1851 and Kratosvirus quantuckense: Draft genome of a second virus-susceptible host strain in the model system.</title>
        <authorList>
            <person name="Chase E."/>
            <person name="Truchon A.R."/>
            <person name="Schepens W."/>
            <person name="Wilhelm S.W."/>
        </authorList>
    </citation>
    <scope>NUCLEOTIDE SEQUENCE [LARGE SCALE GENOMIC DNA]</scope>
    <source>
        <strain evidence="4 5">CCMP1851</strain>
    </source>
</reference>
<dbReference type="Proteomes" id="UP001363151">
    <property type="component" value="Unassembled WGS sequence"/>
</dbReference>
<dbReference type="PANTHER" id="PTHR24180:SF45">
    <property type="entry name" value="POLY [ADP-RIBOSE] POLYMERASE TANKYRASE"/>
    <property type="match status" value="1"/>
</dbReference>
<evidence type="ECO:0000256" key="1">
    <source>
        <dbReference type="ARBA" id="ARBA00022737"/>
    </source>
</evidence>
<dbReference type="Pfam" id="PF12796">
    <property type="entry name" value="Ank_2"/>
    <property type="match status" value="1"/>
</dbReference>
<feature type="repeat" description="ANK" evidence="3">
    <location>
        <begin position="71"/>
        <end position="103"/>
    </location>
</feature>
<comment type="caution">
    <text evidence="4">The sequence shown here is derived from an EMBL/GenBank/DDBJ whole genome shotgun (WGS) entry which is preliminary data.</text>
</comment>
<dbReference type="Pfam" id="PF00023">
    <property type="entry name" value="Ank"/>
    <property type="match status" value="1"/>
</dbReference>